<dbReference type="InterPro" id="IPR000595">
    <property type="entry name" value="cNMP-bd_dom"/>
</dbReference>
<organism evidence="6 7">
    <name type="scientific">Aquabacterium commune</name>
    <dbReference type="NCBI Taxonomy" id="70586"/>
    <lineage>
        <taxon>Bacteria</taxon>
        <taxon>Pseudomonadati</taxon>
        <taxon>Pseudomonadota</taxon>
        <taxon>Betaproteobacteria</taxon>
        <taxon>Burkholderiales</taxon>
        <taxon>Aquabacterium</taxon>
    </lineage>
</organism>
<feature type="domain" description="HTH crp-type" evidence="5">
    <location>
        <begin position="163"/>
        <end position="239"/>
    </location>
</feature>
<dbReference type="SUPFAM" id="SSF46785">
    <property type="entry name" value="Winged helix' DNA-binding domain"/>
    <property type="match status" value="1"/>
</dbReference>
<dbReference type="InterPro" id="IPR012318">
    <property type="entry name" value="HTH_CRP"/>
</dbReference>
<dbReference type="InterPro" id="IPR050397">
    <property type="entry name" value="Env_Response_Regulators"/>
</dbReference>
<keyword evidence="1" id="KW-0805">Transcription regulation</keyword>
<evidence type="ECO:0000313" key="6">
    <source>
        <dbReference type="EMBL" id="TDP87962.1"/>
    </source>
</evidence>
<gene>
    <name evidence="6" type="ORF">EV672_10194</name>
</gene>
<accession>A0A4R6RN39</accession>
<name>A0A4R6RN39_9BURK</name>
<dbReference type="PROSITE" id="PS51063">
    <property type="entry name" value="HTH_CRP_2"/>
    <property type="match status" value="1"/>
</dbReference>
<keyword evidence="7" id="KW-1185">Reference proteome</keyword>
<dbReference type="PANTHER" id="PTHR24567">
    <property type="entry name" value="CRP FAMILY TRANSCRIPTIONAL REGULATORY PROTEIN"/>
    <property type="match status" value="1"/>
</dbReference>
<dbReference type="GO" id="GO:0003677">
    <property type="term" value="F:DNA binding"/>
    <property type="evidence" value="ECO:0007669"/>
    <property type="project" value="UniProtKB-KW"/>
</dbReference>
<comment type="caution">
    <text evidence="6">The sequence shown here is derived from an EMBL/GenBank/DDBJ whole genome shotgun (WGS) entry which is preliminary data.</text>
</comment>
<evidence type="ECO:0000256" key="2">
    <source>
        <dbReference type="ARBA" id="ARBA00023125"/>
    </source>
</evidence>
<dbReference type="Pfam" id="PF00027">
    <property type="entry name" value="cNMP_binding"/>
    <property type="match status" value="1"/>
</dbReference>
<dbReference type="PROSITE" id="PS50042">
    <property type="entry name" value="CNMP_BINDING_3"/>
    <property type="match status" value="1"/>
</dbReference>
<dbReference type="SMART" id="SM00419">
    <property type="entry name" value="HTH_CRP"/>
    <property type="match status" value="1"/>
</dbReference>
<sequence>MSDGPADVMTSLRSAPVFRDVPQAVLQRLAPSARLLRLSRNEPVFQRGQACEGLHLLLAGQVKVFARVDKAADAPADGGSERGHEKVIEVMMAPACLGESMLGGEAIHSVNATMLTDGALLLLPREAVMRELHGGPDLAIHLLADVSDRVNRLVHDIEALTLRTASERVVAYLLRDGAVDAPPVPGDGGPCTVLLPASKGTIASLLSVTPEHFSRILHDLQSRGLIAVNRRQIHIPDVQRLACHA</sequence>
<dbReference type="InterPro" id="IPR018490">
    <property type="entry name" value="cNMP-bd_dom_sf"/>
</dbReference>
<evidence type="ECO:0000256" key="1">
    <source>
        <dbReference type="ARBA" id="ARBA00023015"/>
    </source>
</evidence>
<keyword evidence="3" id="KW-0804">Transcription</keyword>
<dbReference type="Gene3D" id="2.60.120.10">
    <property type="entry name" value="Jelly Rolls"/>
    <property type="match status" value="1"/>
</dbReference>
<proteinExistence type="predicted"/>
<evidence type="ECO:0000259" key="4">
    <source>
        <dbReference type="PROSITE" id="PS50042"/>
    </source>
</evidence>
<dbReference type="EMBL" id="SNXW01000001">
    <property type="protein sequence ID" value="TDP87962.1"/>
    <property type="molecule type" value="Genomic_DNA"/>
</dbReference>
<dbReference type="GO" id="GO:0005829">
    <property type="term" value="C:cytosol"/>
    <property type="evidence" value="ECO:0007669"/>
    <property type="project" value="TreeGrafter"/>
</dbReference>
<dbReference type="InterPro" id="IPR036388">
    <property type="entry name" value="WH-like_DNA-bd_sf"/>
</dbReference>
<protein>
    <submittedName>
        <fullName evidence="6">CRP-like cAMP-binding protein</fullName>
    </submittedName>
</protein>
<dbReference type="Gene3D" id="1.10.10.10">
    <property type="entry name" value="Winged helix-like DNA-binding domain superfamily/Winged helix DNA-binding domain"/>
    <property type="match status" value="1"/>
</dbReference>
<dbReference type="SUPFAM" id="SSF51206">
    <property type="entry name" value="cAMP-binding domain-like"/>
    <property type="match status" value="1"/>
</dbReference>
<dbReference type="InterPro" id="IPR036390">
    <property type="entry name" value="WH_DNA-bd_sf"/>
</dbReference>
<dbReference type="Pfam" id="PF13545">
    <property type="entry name" value="HTH_Crp_2"/>
    <property type="match status" value="1"/>
</dbReference>
<evidence type="ECO:0000256" key="3">
    <source>
        <dbReference type="ARBA" id="ARBA00023163"/>
    </source>
</evidence>
<dbReference type="AlphaFoldDB" id="A0A4R6RN39"/>
<dbReference type="GO" id="GO:0003700">
    <property type="term" value="F:DNA-binding transcription factor activity"/>
    <property type="evidence" value="ECO:0007669"/>
    <property type="project" value="TreeGrafter"/>
</dbReference>
<reference evidence="6 7" key="1">
    <citation type="submission" date="2019-03" db="EMBL/GenBank/DDBJ databases">
        <title>Genomic Encyclopedia of Type Strains, Phase IV (KMG-IV): sequencing the most valuable type-strain genomes for metagenomic binning, comparative biology and taxonomic classification.</title>
        <authorList>
            <person name="Goeker M."/>
        </authorList>
    </citation>
    <scope>NUCLEOTIDE SEQUENCE [LARGE SCALE GENOMIC DNA]</scope>
    <source>
        <strain evidence="6 7">DSM 11901</strain>
    </source>
</reference>
<dbReference type="InterPro" id="IPR014710">
    <property type="entry name" value="RmlC-like_jellyroll"/>
</dbReference>
<feature type="domain" description="Cyclic nucleotide-binding" evidence="4">
    <location>
        <begin position="17"/>
        <end position="149"/>
    </location>
</feature>
<dbReference type="Proteomes" id="UP000294593">
    <property type="component" value="Unassembled WGS sequence"/>
</dbReference>
<evidence type="ECO:0000313" key="7">
    <source>
        <dbReference type="Proteomes" id="UP000294593"/>
    </source>
</evidence>
<dbReference type="CDD" id="cd00038">
    <property type="entry name" value="CAP_ED"/>
    <property type="match status" value="1"/>
</dbReference>
<dbReference type="RefSeq" id="WP_166643393.1">
    <property type="nucleotide sequence ID" value="NZ_SNXW01000001.1"/>
</dbReference>
<evidence type="ECO:0000259" key="5">
    <source>
        <dbReference type="PROSITE" id="PS51063"/>
    </source>
</evidence>
<dbReference type="SMART" id="SM00100">
    <property type="entry name" value="cNMP"/>
    <property type="match status" value="1"/>
</dbReference>
<keyword evidence="2" id="KW-0238">DNA-binding</keyword>
<dbReference type="PANTHER" id="PTHR24567:SF74">
    <property type="entry name" value="HTH-TYPE TRANSCRIPTIONAL REGULATOR ARCR"/>
    <property type="match status" value="1"/>
</dbReference>